<evidence type="ECO:0000256" key="3">
    <source>
        <dbReference type="ARBA" id="ARBA00022898"/>
    </source>
</evidence>
<dbReference type="SUPFAM" id="SSF53383">
    <property type="entry name" value="PLP-dependent transferases"/>
    <property type="match status" value="1"/>
</dbReference>
<feature type="binding site" evidence="4">
    <location>
        <position position="279"/>
    </location>
    <ligand>
        <name>pyridoxal 5'-phosphate</name>
        <dbReference type="ChEBI" id="CHEBI:597326"/>
    </ligand>
</feature>
<evidence type="ECO:0000256" key="2">
    <source>
        <dbReference type="ARBA" id="ARBA00022801"/>
    </source>
</evidence>
<dbReference type="InterPro" id="IPR015424">
    <property type="entry name" value="PyrdxlP-dep_Trfase"/>
</dbReference>
<keyword evidence="8" id="KW-1185">Reference proteome</keyword>
<dbReference type="Gene3D" id="3.90.1150.10">
    <property type="entry name" value="Aspartate Aminotransferase, domain 1"/>
    <property type="match status" value="1"/>
</dbReference>
<comment type="catalytic activity">
    <reaction evidence="6">
        <text>3-hydroxy-L-kynurenine + H2O = 3-hydroxyanthranilate + L-alanine + H(+)</text>
        <dbReference type="Rhea" id="RHEA:25143"/>
        <dbReference type="ChEBI" id="CHEBI:15377"/>
        <dbReference type="ChEBI" id="CHEBI:15378"/>
        <dbReference type="ChEBI" id="CHEBI:36559"/>
        <dbReference type="ChEBI" id="CHEBI:57972"/>
        <dbReference type="ChEBI" id="CHEBI:58125"/>
        <dbReference type="EC" id="3.7.1.3"/>
    </reaction>
</comment>
<dbReference type="RefSeq" id="WP_039573172.1">
    <property type="nucleotide sequence ID" value="NZ_CP009122.1"/>
</dbReference>
<dbReference type="GO" id="GO:0009435">
    <property type="term" value="P:NAD+ biosynthetic process"/>
    <property type="evidence" value="ECO:0007669"/>
    <property type="project" value="UniProtKB-UniRule"/>
</dbReference>
<feature type="binding site" evidence="4">
    <location>
        <position position="170"/>
    </location>
    <ligand>
        <name>pyridoxal 5'-phosphate</name>
        <dbReference type="ChEBI" id="CHEBI:597326"/>
    </ligand>
</feature>
<dbReference type="Gene3D" id="3.40.640.10">
    <property type="entry name" value="Type I PLP-dependent aspartate aminotransferase-like (Major domain)"/>
    <property type="match status" value="1"/>
</dbReference>
<dbReference type="EC" id="3.7.1.3" evidence="4 5"/>
<gene>
    <name evidence="4 7" type="primary">kynU</name>
    <name evidence="7" type="ORF">SKP52_06940</name>
</gene>
<dbReference type="PANTHER" id="PTHR14084">
    <property type="entry name" value="KYNURENINASE"/>
    <property type="match status" value="1"/>
</dbReference>
<dbReference type="PIRSF" id="PIRSF038800">
    <property type="entry name" value="KYNU"/>
    <property type="match status" value="1"/>
</dbReference>
<dbReference type="NCBIfam" id="TIGR01814">
    <property type="entry name" value="kynureninase"/>
    <property type="match status" value="1"/>
</dbReference>
<feature type="binding site" evidence="4">
    <location>
        <position position="101"/>
    </location>
    <ligand>
        <name>pyridoxal 5'-phosphate</name>
        <dbReference type="ChEBI" id="CHEBI:597326"/>
    </ligand>
</feature>
<evidence type="ECO:0000256" key="1">
    <source>
        <dbReference type="ARBA" id="ARBA00022642"/>
    </source>
</evidence>
<feature type="modified residue" description="N6-(pyridoxal phosphate)lysine" evidence="4">
    <location>
        <position position="225"/>
    </location>
</feature>
<dbReference type="Pfam" id="PF22580">
    <property type="entry name" value="KYNU_C"/>
    <property type="match status" value="1"/>
</dbReference>
<dbReference type="UniPathway" id="UPA00253">
    <property type="reaction ID" value="UER00329"/>
</dbReference>
<keyword evidence="1 4" id="KW-0662">Pyridine nucleotide biosynthesis</keyword>
<comment type="similarity">
    <text evidence="4 6">Belongs to the kynureninase family.</text>
</comment>
<comment type="subunit">
    <text evidence="4 6">Homodimer.</text>
</comment>
<dbReference type="EMBL" id="CP009122">
    <property type="protein sequence ID" value="AJA08310.1"/>
    <property type="molecule type" value="Genomic_DNA"/>
</dbReference>
<dbReference type="InterPro" id="IPR015422">
    <property type="entry name" value="PyrdxlP-dep_Trfase_small"/>
</dbReference>
<evidence type="ECO:0000313" key="8">
    <source>
        <dbReference type="Proteomes" id="UP000030907"/>
    </source>
</evidence>
<comment type="function">
    <text evidence="4 6">Catalyzes the cleavage of L-kynurenine (L-Kyn) and L-3-hydroxykynurenine (L-3OHKyn) into anthranilic acid (AA) and 3-hydroxyanthranilic acid (3-OHAA), respectively.</text>
</comment>
<comment type="pathway">
    <text evidence="4 6">Cofactor biosynthesis; NAD(+) biosynthesis; quinolinate from L-kynurenine: step 2/3.</text>
</comment>
<dbReference type="HOGENOM" id="CLU_003433_4_1_5"/>
<comment type="pathway">
    <text evidence="4 6">Amino-acid degradation; L-kynurenine degradation; L-alanine and anthranilate from L-kynurenine: step 1/1.</text>
</comment>
<dbReference type="OrthoDB" id="9812626at2"/>
<dbReference type="GO" id="GO:0030170">
    <property type="term" value="F:pyridoxal phosphate binding"/>
    <property type="evidence" value="ECO:0007669"/>
    <property type="project" value="UniProtKB-UniRule"/>
</dbReference>
<comment type="catalytic activity">
    <reaction evidence="4 6">
        <text>L-kynurenine + H2O = anthranilate + L-alanine + H(+)</text>
        <dbReference type="Rhea" id="RHEA:16813"/>
        <dbReference type="ChEBI" id="CHEBI:15377"/>
        <dbReference type="ChEBI" id="CHEBI:15378"/>
        <dbReference type="ChEBI" id="CHEBI:16567"/>
        <dbReference type="ChEBI" id="CHEBI:57959"/>
        <dbReference type="ChEBI" id="CHEBI:57972"/>
        <dbReference type="EC" id="3.7.1.3"/>
    </reaction>
</comment>
<dbReference type="HAMAP" id="MF_01970">
    <property type="entry name" value="Kynureninase"/>
    <property type="match status" value="1"/>
</dbReference>
<dbReference type="GO" id="GO:0043420">
    <property type="term" value="P:anthranilate metabolic process"/>
    <property type="evidence" value="ECO:0007669"/>
    <property type="project" value="TreeGrafter"/>
</dbReference>
<protein>
    <recommendedName>
        <fullName evidence="4 5">Kynureninase</fullName>
        <ecNumber evidence="4 5">3.7.1.3</ecNumber>
    </recommendedName>
    <alternativeName>
        <fullName evidence="4">L-kynurenine hydrolase</fullName>
    </alternativeName>
</protein>
<accession>A0A0A7PE65</accession>
<keyword evidence="3 4" id="KW-0663">Pyridoxal phosphate</keyword>
<dbReference type="Proteomes" id="UP000030907">
    <property type="component" value="Chromosome"/>
</dbReference>
<evidence type="ECO:0000256" key="6">
    <source>
        <dbReference type="PIRNR" id="PIRNR038800"/>
    </source>
</evidence>
<organism evidence="7 8">
    <name type="scientific">Sphingopyxis fribergensis</name>
    <dbReference type="NCBI Taxonomy" id="1515612"/>
    <lineage>
        <taxon>Bacteria</taxon>
        <taxon>Pseudomonadati</taxon>
        <taxon>Pseudomonadota</taxon>
        <taxon>Alphaproteobacteria</taxon>
        <taxon>Sphingomonadales</taxon>
        <taxon>Sphingomonadaceae</taxon>
        <taxon>Sphingopyxis</taxon>
    </lineage>
</organism>
<feature type="binding site" evidence="4">
    <location>
        <position position="199"/>
    </location>
    <ligand>
        <name>pyridoxal 5'-phosphate</name>
        <dbReference type="ChEBI" id="CHEBI:597326"/>
    </ligand>
</feature>
<dbReference type="GO" id="GO:0019441">
    <property type="term" value="P:L-tryptophan catabolic process to kynurenine"/>
    <property type="evidence" value="ECO:0007669"/>
    <property type="project" value="TreeGrafter"/>
</dbReference>
<evidence type="ECO:0000256" key="5">
    <source>
        <dbReference type="NCBIfam" id="TIGR01814"/>
    </source>
</evidence>
<feature type="binding site" evidence="4">
    <location>
        <position position="224"/>
    </location>
    <ligand>
        <name>pyridoxal 5'-phosphate</name>
        <dbReference type="ChEBI" id="CHEBI:597326"/>
    </ligand>
</feature>
<evidence type="ECO:0000256" key="4">
    <source>
        <dbReference type="HAMAP-Rule" id="MF_01970"/>
    </source>
</evidence>
<sequence>MTDTLLATDVSALDAADPLAAFRDRFHLREGLIYLDGNSLGALPKATGDRLTEVIGSEWGEGLITSWLGAEWSTAPRRIGDKIGRLIGANPGEIVATDSTSVNIFKALTAALSLRRERTLILSEATNFPTDVYMMQGIEAFSGGRVKAVTVAPDAIVDALTEDVAVLLLTQVHYKSGRVRDMAAITQAAHEVGALVVWDLSHSAGAIPVDLNGANADFAIGCGYKFLNGGPGAPAYLFAAARHHAATPVLSGWFGHARPFEFEEDYDPAAGIERFQCGTPPVLGLSALEVGVDLMLEADMAEIRRKSLALGDLFIELMRPLCDTYGFELVSAQGHAERGSQVGYAHRQGYQIVQALKEFDVIADFRAPDILRFGLTPLYLRYRDIVETVERLEKVCATRAWDKPQYHLRAAVT</sequence>
<dbReference type="PANTHER" id="PTHR14084:SF0">
    <property type="entry name" value="KYNURENINASE"/>
    <property type="match status" value="1"/>
</dbReference>
<dbReference type="GO" id="GO:0097053">
    <property type="term" value="P:L-kynurenine catabolic process"/>
    <property type="evidence" value="ECO:0007669"/>
    <property type="project" value="UniProtKB-UniRule"/>
</dbReference>
<feature type="binding site" evidence="4">
    <location>
        <position position="100"/>
    </location>
    <ligand>
        <name>pyridoxal 5'-phosphate</name>
        <dbReference type="ChEBI" id="CHEBI:597326"/>
    </ligand>
</feature>
<proteinExistence type="inferred from homology"/>
<comment type="cofactor">
    <cofactor evidence="4 6">
        <name>pyridoxal 5'-phosphate</name>
        <dbReference type="ChEBI" id="CHEBI:597326"/>
    </cofactor>
</comment>
<feature type="binding site" evidence="4">
    <location>
        <position position="202"/>
    </location>
    <ligand>
        <name>pyridoxal 5'-phosphate</name>
        <dbReference type="ChEBI" id="CHEBI:597326"/>
    </ligand>
</feature>
<reference evidence="7 8" key="1">
    <citation type="journal article" date="2015" name="Int. J. Syst. Evol. Microbiol.">
        <title>Description of Sphingopyxis fribergensis sp. nov. - a soil bacterium with the ability to degrade styrene and phenylacetic acid.</title>
        <authorList>
            <person name="Oelschlagel M."/>
            <person name="Ruckert C."/>
            <person name="Kalinowski J."/>
            <person name="Schmidt G."/>
            <person name="Schlomann M."/>
            <person name="Tischler D."/>
        </authorList>
    </citation>
    <scope>NUCLEOTIDE SEQUENCE [LARGE SCALE GENOMIC DNA]</scope>
    <source>
        <strain evidence="7 8">Kp5.2</strain>
    </source>
</reference>
<keyword evidence="2 4" id="KW-0378">Hydrolase</keyword>
<feature type="binding site" evidence="4">
    <location>
        <position position="253"/>
    </location>
    <ligand>
        <name>pyridoxal 5'-phosphate</name>
        <dbReference type="ChEBI" id="CHEBI:597326"/>
    </ligand>
</feature>
<name>A0A0A7PE65_9SPHN</name>
<feature type="binding site" evidence="4">
    <location>
        <begin position="128"/>
        <end position="131"/>
    </location>
    <ligand>
        <name>pyridoxal 5'-phosphate</name>
        <dbReference type="ChEBI" id="CHEBI:597326"/>
    </ligand>
</feature>
<dbReference type="UniPathway" id="UPA00334">
    <property type="reaction ID" value="UER00455"/>
</dbReference>
<evidence type="ECO:0000313" key="7">
    <source>
        <dbReference type="EMBL" id="AJA08310.1"/>
    </source>
</evidence>
<dbReference type="GO" id="GO:0030429">
    <property type="term" value="F:kynureninase activity"/>
    <property type="evidence" value="ECO:0007669"/>
    <property type="project" value="UniProtKB-UniRule"/>
</dbReference>
<dbReference type="GO" id="GO:0005737">
    <property type="term" value="C:cytoplasm"/>
    <property type="evidence" value="ECO:0007669"/>
    <property type="project" value="UniProtKB-UniRule"/>
</dbReference>
<dbReference type="InterPro" id="IPR015421">
    <property type="entry name" value="PyrdxlP-dep_Trfase_major"/>
</dbReference>
<dbReference type="KEGG" id="sphk:SKP52_06940"/>
<dbReference type="STRING" id="1515612.SKP52_06940"/>
<dbReference type="InterPro" id="IPR010111">
    <property type="entry name" value="Kynureninase"/>
</dbReference>
<dbReference type="GO" id="GO:0019805">
    <property type="term" value="P:quinolinate biosynthetic process"/>
    <property type="evidence" value="ECO:0007669"/>
    <property type="project" value="UniProtKB-UniRule"/>
</dbReference>
<dbReference type="AlphaFoldDB" id="A0A0A7PE65"/>